<dbReference type="EMBL" id="BSNE01000019">
    <property type="protein sequence ID" value="GLQ03932.1"/>
    <property type="molecule type" value="Genomic_DNA"/>
</dbReference>
<accession>A0AA37W3H6</accession>
<sequence>MMNSITSPCAYVSLLPALQRYLAASISLCAIPDTTHAIALNFKHSPYLTNRTGPRPLEVHLFRSQPAKPWQIATMTSFAFTDKDTERLEVELYFNFRHQWFYQPDIKRCELNQPHVIELFHCWQGALVNTFNQQHFDHFTAKTINRINL</sequence>
<dbReference type="InterPro" id="IPR021248">
    <property type="entry name" value="DUF2787"/>
</dbReference>
<gene>
    <name evidence="1" type="ORF">GCM10007914_28130</name>
</gene>
<evidence type="ECO:0000313" key="1">
    <source>
        <dbReference type="EMBL" id="GLQ03932.1"/>
    </source>
</evidence>
<reference evidence="1" key="1">
    <citation type="journal article" date="2014" name="Int. J. Syst. Evol. Microbiol.">
        <title>Complete genome sequence of Corynebacterium casei LMG S-19264T (=DSM 44701T), isolated from a smear-ripened cheese.</title>
        <authorList>
            <consortium name="US DOE Joint Genome Institute (JGI-PGF)"/>
            <person name="Walter F."/>
            <person name="Albersmeier A."/>
            <person name="Kalinowski J."/>
            <person name="Ruckert C."/>
        </authorList>
    </citation>
    <scope>NUCLEOTIDE SEQUENCE</scope>
    <source>
        <strain evidence="1">NBRC 103034</strain>
    </source>
</reference>
<dbReference type="Gene3D" id="3.10.450.430">
    <property type="entry name" value="Protein of unknown function DUF2787"/>
    <property type="match status" value="1"/>
</dbReference>
<name>A0AA37W3H6_9GAMM</name>
<evidence type="ECO:0008006" key="3">
    <source>
        <dbReference type="Google" id="ProtNLM"/>
    </source>
</evidence>
<reference evidence="1" key="2">
    <citation type="submission" date="2023-01" db="EMBL/GenBank/DDBJ databases">
        <title>Draft genome sequence of Pseudoalteromonas tetraodonis strain NBRC 103034.</title>
        <authorList>
            <person name="Sun Q."/>
            <person name="Mori K."/>
        </authorList>
    </citation>
    <scope>NUCLEOTIDE SEQUENCE</scope>
    <source>
        <strain evidence="1">NBRC 103034</strain>
    </source>
</reference>
<dbReference type="PANTHER" id="PTHR38978">
    <property type="entry name" value="DUF2787 DOMAIN-CONTAINING PROTEIN"/>
    <property type="match status" value="1"/>
</dbReference>
<protein>
    <recommendedName>
        <fullName evidence="3">DUF2787 domain-containing protein</fullName>
    </recommendedName>
</protein>
<comment type="caution">
    <text evidence="1">The sequence shown here is derived from an EMBL/GenBank/DDBJ whole genome shotgun (WGS) entry which is preliminary data.</text>
</comment>
<dbReference type="Pfam" id="PF10980">
    <property type="entry name" value="DUF2787"/>
    <property type="match status" value="1"/>
</dbReference>
<dbReference type="AlphaFoldDB" id="A0AA37W3H6"/>
<dbReference type="RefSeq" id="WP_208619160.1">
    <property type="nucleotide sequence ID" value="NZ_BJXY01000057.1"/>
</dbReference>
<organism evidence="1 2">
    <name type="scientific">Pseudoalteromonas tetraodonis GFC</name>
    <dbReference type="NCBI Taxonomy" id="1315271"/>
    <lineage>
        <taxon>Bacteria</taxon>
        <taxon>Pseudomonadati</taxon>
        <taxon>Pseudomonadota</taxon>
        <taxon>Gammaproteobacteria</taxon>
        <taxon>Alteromonadales</taxon>
        <taxon>Pseudoalteromonadaceae</taxon>
        <taxon>Pseudoalteromonas</taxon>
    </lineage>
</organism>
<dbReference type="Proteomes" id="UP001161408">
    <property type="component" value="Unassembled WGS sequence"/>
</dbReference>
<proteinExistence type="predicted"/>
<keyword evidence="2" id="KW-1185">Reference proteome</keyword>
<dbReference type="PANTHER" id="PTHR38978:SF2">
    <property type="entry name" value="DUF2787 DOMAIN-CONTAINING PROTEIN"/>
    <property type="match status" value="1"/>
</dbReference>
<evidence type="ECO:0000313" key="2">
    <source>
        <dbReference type="Proteomes" id="UP001161408"/>
    </source>
</evidence>